<dbReference type="AlphaFoldDB" id="A0AAW8N9M7"/>
<keyword evidence="2 5" id="KW-0238">DNA-binding</keyword>
<dbReference type="GO" id="GO:0003700">
    <property type="term" value="F:DNA-binding transcription factor activity"/>
    <property type="evidence" value="ECO:0007669"/>
    <property type="project" value="InterPro"/>
</dbReference>
<dbReference type="EMBL" id="JAVDWN010000004">
    <property type="protein sequence ID" value="MDR7163496.1"/>
    <property type="molecule type" value="Genomic_DNA"/>
</dbReference>
<dbReference type="Pfam" id="PF00392">
    <property type="entry name" value="GntR"/>
    <property type="match status" value="1"/>
</dbReference>
<dbReference type="GeneID" id="97421892"/>
<keyword evidence="3" id="KW-0804">Transcription</keyword>
<dbReference type="SUPFAM" id="SSF46785">
    <property type="entry name" value="Winged helix' DNA-binding domain"/>
    <property type="match status" value="1"/>
</dbReference>
<dbReference type="InterPro" id="IPR036388">
    <property type="entry name" value="WH-like_DNA-bd_sf"/>
</dbReference>
<dbReference type="PANTHER" id="PTHR38445:SF9">
    <property type="entry name" value="HTH-TYPE TRANSCRIPTIONAL REPRESSOR YTRA"/>
    <property type="match status" value="1"/>
</dbReference>
<dbReference type="CDD" id="cd07377">
    <property type="entry name" value="WHTH_GntR"/>
    <property type="match status" value="1"/>
</dbReference>
<dbReference type="RefSeq" id="WP_174174594.1">
    <property type="nucleotide sequence ID" value="NZ_CAXURQ020000001.1"/>
</dbReference>
<dbReference type="PROSITE" id="PS50949">
    <property type="entry name" value="HTH_GNTR"/>
    <property type="match status" value="1"/>
</dbReference>
<accession>A0AAW8N9M7</accession>
<protein>
    <submittedName>
        <fullName evidence="5">DNA-binding transcriptional regulator YhcF (GntR family)</fullName>
    </submittedName>
</protein>
<dbReference type="PANTHER" id="PTHR38445">
    <property type="entry name" value="HTH-TYPE TRANSCRIPTIONAL REPRESSOR YTRA"/>
    <property type="match status" value="1"/>
</dbReference>
<dbReference type="GO" id="GO:0003677">
    <property type="term" value="F:DNA binding"/>
    <property type="evidence" value="ECO:0007669"/>
    <property type="project" value="UniProtKB-KW"/>
</dbReference>
<reference evidence="5" key="1">
    <citation type="submission" date="2023-07" db="EMBL/GenBank/DDBJ databases">
        <title>Sorghum-associated microbial communities from plants grown in Nebraska, USA.</title>
        <authorList>
            <person name="Schachtman D."/>
        </authorList>
    </citation>
    <scope>NUCLEOTIDE SEQUENCE</scope>
    <source>
        <strain evidence="5">BE261</strain>
    </source>
</reference>
<comment type="caution">
    <text evidence="5">The sequence shown here is derived from an EMBL/GenBank/DDBJ whole genome shotgun (WGS) entry which is preliminary data.</text>
</comment>
<keyword evidence="1" id="KW-0805">Transcription regulation</keyword>
<sequence>MTPAAGFPGTWRPNTASTVALYEQLRLHVIHLADNGSLPPGTRLPAVRALAEVLDVAPHTVARAYKELEAAGIVATRGRNGTVVCARDERLGGLSAAAAAYAAAAKAQGATFAEAVKLLAAAYDVP</sequence>
<evidence type="ECO:0000313" key="6">
    <source>
        <dbReference type="Proteomes" id="UP001262032"/>
    </source>
</evidence>
<dbReference type="Proteomes" id="UP001262032">
    <property type="component" value="Unassembled WGS sequence"/>
</dbReference>
<dbReference type="Gene3D" id="1.10.10.10">
    <property type="entry name" value="Winged helix-like DNA-binding domain superfamily/Winged helix DNA-binding domain"/>
    <property type="match status" value="1"/>
</dbReference>
<evidence type="ECO:0000256" key="1">
    <source>
        <dbReference type="ARBA" id="ARBA00023015"/>
    </source>
</evidence>
<feature type="domain" description="HTH gntR-type" evidence="4">
    <location>
        <begin position="19"/>
        <end position="87"/>
    </location>
</feature>
<dbReference type="InterPro" id="IPR000524">
    <property type="entry name" value="Tscrpt_reg_HTH_GntR"/>
</dbReference>
<evidence type="ECO:0000256" key="2">
    <source>
        <dbReference type="ARBA" id="ARBA00023125"/>
    </source>
</evidence>
<name>A0AAW8N9M7_PSEOX</name>
<proteinExistence type="predicted"/>
<evidence type="ECO:0000259" key="4">
    <source>
        <dbReference type="PROSITE" id="PS50949"/>
    </source>
</evidence>
<dbReference type="InterPro" id="IPR036390">
    <property type="entry name" value="WH_DNA-bd_sf"/>
</dbReference>
<gene>
    <name evidence="5" type="ORF">J2X12_001510</name>
</gene>
<dbReference type="SMART" id="SM00345">
    <property type="entry name" value="HTH_GNTR"/>
    <property type="match status" value="1"/>
</dbReference>
<organism evidence="5 6">
    <name type="scientific">Pseudarthrobacter oxydans</name>
    <name type="common">Arthrobacter oxydans</name>
    <dbReference type="NCBI Taxonomy" id="1671"/>
    <lineage>
        <taxon>Bacteria</taxon>
        <taxon>Bacillati</taxon>
        <taxon>Actinomycetota</taxon>
        <taxon>Actinomycetes</taxon>
        <taxon>Micrococcales</taxon>
        <taxon>Micrococcaceae</taxon>
        <taxon>Pseudarthrobacter</taxon>
    </lineage>
</organism>
<evidence type="ECO:0000256" key="3">
    <source>
        <dbReference type="ARBA" id="ARBA00023163"/>
    </source>
</evidence>
<evidence type="ECO:0000313" key="5">
    <source>
        <dbReference type="EMBL" id="MDR7163496.1"/>
    </source>
</evidence>